<proteinExistence type="predicted"/>
<keyword evidence="1" id="KW-0812">Transmembrane</keyword>
<evidence type="ECO:0000256" key="1">
    <source>
        <dbReference type="SAM" id="Phobius"/>
    </source>
</evidence>
<evidence type="ECO:0000313" key="3">
    <source>
        <dbReference type="Proteomes" id="UP000077659"/>
    </source>
</evidence>
<name>A0A1A9MGB2_9XANT</name>
<reference evidence="2 3" key="1">
    <citation type="submission" date="2016-05" db="EMBL/GenBank/DDBJ databases">
        <title>Pathogenic, phenotypic and molecular characterisation of Xanthomonas nasturtii sp. nov. and Xanthomonas floridensis sp. nov., new species of Xanthomonas associated with watercress production in Florida.</title>
        <authorList>
            <person name="Vicente J.G."/>
            <person name="Rothwell S."/>
            <person name="Holub E.B."/>
            <person name="Studholme D.J."/>
        </authorList>
    </citation>
    <scope>NUCLEOTIDE SEQUENCE [LARGE SCALE GENOMIC DNA]</scope>
    <source>
        <strain evidence="2 3">WHRI 8848</strain>
    </source>
</reference>
<comment type="caution">
    <text evidence="2">The sequence shown here is derived from an EMBL/GenBank/DDBJ whole genome shotgun (WGS) entry which is preliminary data.</text>
</comment>
<accession>A0A1A9MGB2</accession>
<dbReference type="STRING" id="1843580.A7D17_13185"/>
<keyword evidence="1" id="KW-1133">Transmembrane helix</keyword>
<gene>
    <name evidence="2" type="ORF">A7D17_13185</name>
</gene>
<dbReference type="AlphaFoldDB" id="A0A1A9MGB2"/>
<evidence type="ECO:0000313" key="2">
    <source>
        <dbReference type="EMBL" id="OAG68660.1"/>
    </source>
</evidence>
<dbReference type="Proteomes" id="UP000077659">
    <property type="component" value="Unassembled WGS sequence"/>
</dbReference>
<keyword evidence="1" id="KW-0472">Membrane</keyword>
<sequence length="95" mass="10519">MLAALALFQLAVTGFRNMMRCRTRRHVVLEVDTIAFHAFDQIRNATFPIACILLAFLGCLYAPGLARSNPVDDASRVVDVVAIIIDIAIKRLTCE</sequence>
<protein>
    <submittedName>
        <fullName evidence="2">Uncharacterized protein</fullName>
    </submittedName>
</protein>
<organism evidence="2 3">
    <name type="scientific">Xanthomonas floridensis</name>
    <dbReference type="NCBI Taxonomy" id="1843580"/>
    <lineage>
        <taxon>Bacteria</taxon>
        <taxon>Pseudomonadati</taxon>
        <taxon>Pseudomonadota</taxon>
        <taxon>Gammaproteobacteria</taxon>
        <taxon>Lysobacterales</taxon>
        <taxon>Lysobacteraceae</taxon>
        <taxon>Xanthomonas</taxon>
    </lineage>
</organism>
<dbReference type="EMBL" id="LXNG01000007">
    <property type="protein sequence ID" value="OAG68660.1"/>
    <property type="molecule type" value="Genomic_DNA"/>
</dbReference>
<feature type="transmembrane region" description="Helical" evidence="1">
    <location>
        <begin position="45"/>
        <end position="66"/>
    </location>
</feature>